<dbReference type="InterPro" id="IPR006385">
    <property type="entry name" value="HAD_hydro_SerB1"/>
</dbReference>
<dbReference type="AlphaFoldDB" id="A0A0H2YVD1"/>
<evidence type="ECO:0000256" key="2">
    <source>
        <dbReference type="ARBA" id="ARBA00022723"/>
    </source>
</evidence>
<proteinExistence type="inferred from homology"/>
<keyword evidence="2" id="KW-0479">Metal-binding</keyword>
<reference evidence="5 6" key="1">
    <citation type="journal article" date="2006" name="Genome Res.">
        <title>Skewed genomic variability in strains of the toxigenic bacterial pathogen, Clostridium perfringens.</title>
        <authorList>
            <person name="Myers G.S."/>
            <person name="Rasko D.A."/>
            <person name="Cheung J.K."/>
            <person name="Ravel J."/>
            <person name="Seshadri R."/>
            <person name="Deboy R.T."/>
            <person name="Ren Q."/>
            <person name="Varga J."/>
            <person name="Awad M.M."/>
            <person name="Brinkac L.M."/>
            <person name="Daugherty S.C."/>
            <person name="Haft D.H."/>
            <person name="Dodson R.J."/>
            <person name="Madupu R."/>
            <person name="Nelson W.C."/>
            <person name="Rosovitz M.J."/>
            <person name="Sullivan S.A."/>
            <person name="Khouri H."/>
            <person name="Dimitrov G.I."/>
            <person name="Watkins K.L."/>
            <person name="Mulligan S."/>
            <person name="Benton J."/>
            <person name="Radune D."/>
            <person name="Fisher D.J."/>
            <person name="Atkins H.S."/>
            <person name="Hiscox T."/>
            <person name="Jost B.H."/>
            <person name="Billington S.J."/>
            <person name="Songer J.G."/>
            <person name="McClane B.A."/>
            <person name="Titball R.W."/>
            <person name="Rood J.I."/>
            <person name="Melville S.B."/>
            <person name="Paulsen I.T."/>
        </authorList>
    </citation>
    <scope>NUCLEOTIDE SEQUENCE [LARGE SCALE GENOMIC DNA]</scope>
    <source>
        <strain evidence="6">ATCC 13124 / DSM 756 / JCM 1290 / NCIMB 6125 / NCTC 8237 / S 107 / Type A</strain>
    </source>
</reference>
<gene>
    <name evidence="5" type="ordered locus">CPF_0237</name>
</gene>
<sequence>MNTTKIALFDVDKTLIHGDSMFYLLKYTIKKKPYLSFHLPILFIKLLGYKAKIITTTKAKESMFYTLNYLCEGDLSDFFNTMIKPKIYKDALTKIKDLKSKGYYILLISASPECYLKYFEDEDFIDGVIGTKFEFINGRFINKISGLNCKGEEKVSRINTFLQEHDLIIDKENSVAYSDSLSDAPMFSLVKNAYLINSKSSNHEYEILKWK</sequence>
<dbReference type="Proteomes" id="UP000001823">
    <property type="component" value="Chromosome"/>
</dbReference>
<dbReference type="PANTHER" id="PTHR43344">
    <property type="entry name" value="PHOSPHOSERINE PHOSPHATASE"/>
    <property type="match status" value="1"/>
</dbReference>
<dbReference type="PANTHER" id="PTHR43344:SF13">
    <property type="entry name" value="PHOSPHATASE RV3661-RELATED"/>
    <property type="match status" value="1"/>
</dbReference>
<dbReference type="Gene3D" id="1.20.1440.100">
    <property type="entry name" value="SG protein - dephosphorylation function"/>
    <property type="match status" value="1"/>
</dbReference>
<comment type="similarity">
    <text evidence="1">Belongs to the HAD-like hydrolase superfamily. SerB family.</text>
</comment>
<dbReference type="Gene3D" id="3.40.50.1000">
    <property type="entry name" value="HAD superfamily/HAD-like"/>
    <property type="match status" value="1"/>
</dbReference>
<dbReference type="InterPro" id="IPR036412">
    <property type="entry name" value="HAD-like_sf"/>
</dbReference>
<dbReference type="KEGG" id="cpf:CPF_0237"/>
<accession>A0A0H2YVD1</accession>
<dbReference type="STRING" id="195103.CPF_0237"/>
<dbReference type="InterPro" id="IPR050582">
    <property type="entry name" value="HAD-like_SerB"/>
</dbReference>
<name>A0A0H2YVD1_CLOP1</name>
<evidence type="ECO:0000256" key="1">
    <source>
        <dbReference type="ARBA" id="ARBA00009184"/>
    </source>
</evidence>
<keyword evidence="6" id="KW-1185">Reference proteome</keyword>
<dbReference type="RefSeq" id="WP_003458365.1">
    <property type="nucleotide sequence ID" value="NC_008261.1"/>
</dbReference>
<dbReference type="GO" id="GO:0016787">
    <property type="term" value="F:hydrolase activity"/>
    <property type="evidence" value="ECO:0007669"/>
    <property type="project" value="UniProtKB-KW"/>
</dbReference>
<dbReference type="GeneID" id="93000462"/>
<dbReference type="PaxDb" id="195103-CPF_0237"/>
<keyword evidence="3 5" id="KW-0378">Hydrolase</keyword>
<organism evidence="5 6">
    <name type="scientific">Clostridium perfringens (strain ATCC 13124 / DSM 756 / JCM 1290 / NCIMB 6125 / NCTC 8237 / Type A)</name>
    <dbReference type="NCBI Taxonomy" id="195103"/>
    <lineage>
        <taxon>Bacteria</taxon>
        <taxon>Bacillati</taxon>
        <taxon>Bacillota</taxon>
        <taxon>Clostridia</taxon>
        <taxon>Eubacteriales</taxon>
        <taxon>Clostridiaceae</taxon>
        <taxon>Clostridium</taxon>
    </lineage>
</organism>
<dbReference type="HOGENOM" id="CLU_052657_2_3_9"/>
<evidence type="ECO:0000256" key="4">
    <source>
        <dbReference type="ARBA" id="ARBA00022842"/>
    </source>
</evidence>
<evidence type="ECO:0000313" key="5">
    <source>
        <dbReference type="EMBL" id="ABG84843.1"/>
    </source>
</evidence>
<evidence type="ECO:0000313" key="6">
    <source>
        <dbReference type="Proteomes" id="UP000001823"/>
    </source>
</evidence>
<keyword evidence="4" id="KW-0460">Magnesium</keyword>
<dbReference type="Pfam" id="PF12710">
    <property type="entry name" value="HAD"/>
    <property type="match status" value="1"/>
</dbReference>
<dbReference type="InterPro" id="IPR023214">
    <property type="entry name" value="HAD_sf"/>
</dbReference>
<dbReference type="SUPFAM" id="SSF56784">
    <property type="entry name" value="HAD-like"/>
    <property type="match status" value="1"/>
</dbReference>
<protein>
    <submittedName>
        <fullName evidence="5">HAD-superfamily hydrolase, subfamily IB</fullName>
    </submittedName>
</protein>
<dbReference type="EMBL" id="CP000246">
    <property type="protein sequence ID" value="ABG84843.1"/>
    <property type="molecule type" value="Genomic_DNA"/>
</dbReference>
<dbReference type="GO" id="GO:0046872">
    <property type="term" value="F:metal ion binding"/>
    <property type="evidence" value="ECO:0007669"/>
    <property type="project" value="UniProtKB-KW"/>
</dbReference>
<dbReference type="NCBIfam" id="TIGR01488">
    <property type="entry name" value="HAD-SF-IB"/>
    <property type="match status" value="1"/>
</dbReference>
<dbReference type="NCBIfam" id="TIGR01490">
    <property type="entry name" value="HAD-SF-IB-hyp1"/>
    <property type="match status" value="1"/>
</dbReference>
<dbReference type="eggNOG" id="COG0560">
    <property type="taxonomic scope" value="Bacteria"/>
</dbReference>
<evidence type="ECO:0000256" key="3">
    <source>
        <dbReference type="ARBA" id="ARBA00022801"/>
    </source>
</evidence>